<evidence type="ECO:0000256" key="9">
    <source>
        <dbReference type="ARBA" id="ARBA00033158"/>
    </source>
</evidence>
<name>A0ABU9VR14_9CLOT</name>
<evidence type="ECO:0000256" key="8">
    <source>
        <dbReference type="ARBA" id="ARBA00026068"/>
    </source>
</evidence>
<dbReference type="InterPro" id="IPR053712">
    <property type="entry name" value="Bac_CellDiv_Activator"/>
</dbReference>
<evidence type="ECO:0000256" key="6">
    <source>
        <dbReference type="ARBA" id="ARBA00023306"/>
    </source>
</evidence>
<evidence type="ECO:0000256" key="5">
    <source>
        <dbReference type="ARBA" id="ARBA00023210"/>
    </source>
</evidence>
<dbReference type="Pfam" id="PF05164">
    <property type="entry name" value="ZapA"/>
    <property type="match status" value="1"/>
</dbReference>
<dbReference type="RefSeq" id="WP_343184965.1">
    <property type="nucleotide sequence ID" value="NZ_JBCITM010000003.1"/>
</dbReference>
<dbReference type="Proteomes" id="UP001407405">
    <property type="component" value="Unassembled WGS sequence"/>
</dbReference>
<protein>
    <recommendedName>
        <fullName evidence="2">Cell division protein ZapA</fullName>
    </recommendedName>
    <alternativeName>
        <fullName evidence="9">Z ring-associated protein ZapA</fullName>
    </alternativeName>
</protein>
<keyword evidence="4 11" id="KW-0132">Cell division</keyword>
<dbReference type="SUPFAM" id="SSF102829">
    <property type="entry name" value="Cell division protein ZapA-like"/>
    <property type="match status" value="1"/>
</dbReference>
<dbReference type="Gene3D" id="6.10.250.790">
    <property type="match status" value="1"/>
</dbReference>
<evidence type="ECO:0000256" key="7">
    <source>
        <dbReference type="ARBA" id="ARBA00024910"/>
    </source>
</evidence>
<evidence type="ECO:0000256" key="2">
    <source>
        <dbReference type="ARBA" id="ARBA00015195"/>
    </source>
</evidence>
<gene>
    <name evidence="11" type="primary">zapA</name>
    <name evidence="11" type="ORF">AAIG11_03870</name>
</gene>
<feature type="compositionally biased region" description="Polar residues" evidence="10">
    <location>
        <begin position="78"/>
        <end position="102"/>
    </location>
</feature>
<accession>A0ABU9VR14</accession>
<dbReference type="PANTHER" id="PTHR34981">
    <property type="entry name" value="CELL DIVISION PROTEIN ZAPA"/>
    <property type="match status" value="1"/>
</dbReference>
<evidence type="ECO:0000313" key="12">
    <source>
        <dbReference type="Proteomes" id="UP001407405"/>
    </source>
</evidence>
<organism evidence="11 12">
    <name type="scientific">Anoxynatronum sibiricum</name>
    <dbReference type="NCBI Taxonomy" id="210623"/>
    <lineage>
        <taxon>Bacteria</taxon>
        <taxon>Bacillati</taxon>
        <taxon>Bacillota</taxon>
        <taxon>Clostridia</taxon>
        <taxon>Eubacteriales</taxon>
        <taxon>Clostridiaceae</taxon>
        <taxon>Anoxynatronum</taxon>
    </lineage>
</organism>
<evidence type="ECO:0000313" key="11">
    <source>
        <dbReference type="EMBL" id="MEN1759603.1"/>
    </source>
</evidence>
<evidence type="ECO:0000256" key="3">
    <source>
        <dbReference type="ARBA" id="ARBA00022490"/>
    </source>
</evidence>
<comment type="function">
    <text evidence="7">Activator of cell division through the inhibition of FtsZ GTPase activity, therefore promoting FtsZ assembly into bundles of protofilaments necessary for the formation of the division Z ring. It is recruited early at mid-cell but it is not essential for cell division.</text>
</comment>
<proteinExistence type="predicted"/>
<evidence type="ECO:0000256" key="10">
    <source>
        <dbReference type="SAM" id="MobiDB-lite"/>
    </source>
</evidence>
<keyword evidence="5" id="KW-0717">Septation</keyword>
<comment type="subunit">
    <text evidence="8">Homodimer. Interacts with FtsZ.</text>
</comment>
<feature type="region of interest" description="Disordered" evidence="10">
    <location>
        <begin position="78"/>
        <end position="105"/>
    </location>
</feature>
<evidence type="ECO:0000256" key="1">
    <source>
        <dbReference type="ARBA" id="ARBA00004496"/>
    </source>
</evidence>
<comment type="subcellular location">
    <subcellularLocation>
        <location evidence="1">Cytoplasm</location>
    </subcellularLocation>
</comment>
<dbReference type="PANTHER" id="PTHR34981:SF1">
    <property type="entry name" value="CELL DIVISION PROTEIN ZAPA"/>
    <property type="match status" value="1"/>
</dbReference>
<dbReference type="InterPro" id="IPR036192">
    <property type="entry name" value="Cell_div_ZapA-like_sf"/>
</dbReference>
<keyword evidence="3" id="KW-0963">Cytoplasm</keyword>
<sequence>MSEKKNRVLIRINGQEYPIAGKESKEYLIRVGSYVDEKMQEVSRLNRQLSVSQISVLTAINVADEMLKLRDAYETLQHTKPPTNEELSNVKQELDQKNGSLQQEKEYSRTLQRKLNNVKQDQEKLRESNQQLLRQLREKDHELVNAQEIIGDLQEQLYENQMKVATLEKQQGQTAEA</sequence>
<reference evidence="11 12" key="1">
    <citation type="submission" date="2024-04" db="EMBL/GenBank/DDBJ databases">
        <title>Genome sequencing and metabolic network reconstruction of aminoacids and betaine degradation by Anoxynatronum sibiricum.</title>
        <authorList>
            <person name="Detkova E.N."/>
            <person name="Boltjanskaja Y.V."/>
            <person name="Mardanov A.V."/>
            <person name="Kevbrin V."/>
        </authorList>
    </citation>
    <scope>NUCLEOTIDE SEQUENCE [LARGE SCALE GENOMIC DNA]</scope>
    <source>
        <strain evidence="11 12">Z-7981</strain>
    </source>
</reference>
<comment type="caution">
    <text evidence="11">The sequence shown here is derived from an EMBL/GenBank/DDBJ whole genome shotgun (WGS) entry which is preliminary data.</text>
</comment>
<dbReference type="EMBL" id="JBCITM010000003">
    <property type="protein sequence ID" value="MEN1759603.1"/>
    <property type="molecule type" value="Genomic_DNA"/>
</dbReference>
<evidence type="ECO:0000256" key="4">
    <source>
        <dbReference type="ARBA" id="ARBA00022618"/>
    </source>
</evidence>
<dbReference type="GO" id="GO:0051301">
    <property type="term" value="P:cell division"/>
    <property type="evidence" value="ECO:0007669"/>
    <property type="project" value="UniProtKB-KW"/>
</dbReference>
<dbReference type="InterPro" id="IPR007838">
    <property type="entry name" value="Cell_div_ZapA-like"/>
</dbReference>
<keyword evidence="12" id="KW-1185">Reference proteome</keyword>
<keyword evidence="6" id="KW-0131">Cell cycle</keyword>